<proteinExistence type="predicted"/>
<keyword evidence="3" id="KW-1185">Reference proteome</keyword>
<feature type="region of interest" description="Disordered" evidence="1">
    <location>
        <begin position="1"/>
        <end position="99"/>
    </location>
</feature>
<name>A0A8H5CMM7_9AGAR</name>
<sequence length="99" mass="10915">MSRQWNGAAGIDLDGNTVTHDTRTAAVDNTPSTQRKQEPSPGAHDKVTVLTKAPRGLMNDEKSEKSKPSHDSNTSSDVRTRTRVILKGVRKAQEYRPCQ</sequence>
<feature type="compositionally biased region" description="Basic and acidic residues" evidence="1">
    <location>
        <begin position="35"/>
        <end position="47"/>
    </location>
</feature>
<evidence type="ECO:0000256" key="1">
    <source>
        <dbReference type="SAM" id="MobiDB-lite"/>
    </source>
</evidence>
<feature type="compositionally biased region" description="Basic and acidic residues" evidence="1">
    <location>
        <begin position="58"/>
        <end position="70"/>
    </location>
</feature>
<organism evidence="2 3">
    <name type="scientific">Tetrapyrgos nigripes</name>
    <dbReference type="NCBI Taxonomy" id="182062"/>
    <lineage>
        <taxon>Eukaryota</taxon>
        <taxon>Fungi</taxon>
        <taxon>Dikarya</taxon>
        <taxon>Basidiomycota</taxon>
        <taxon>Agaricomycotina</taxon>
        <taxon>Agaricomycetes</taxon>
        <taxon>Agaricomycetidae</taxon>
        <taxon>Agaricales</taxon>
        <taxon>Marasmiineae</taxon>
        <taxon>Marasmiaceae</taxon>
        <taxon>Tetrapyrgos</taxon>
    </lineage>
</organism>
<accession>A0A8H5CMM7</accession>
<dbReference type="Proteomes" id="UP000559256">
    <property type="component" value="Unassembled WGS sequence"/>
</dbReference>
<feature type="compositionally biased region" description="Basic residues" evidence="1">
    <location>
        <begin position="81"/>
        <end position="90"/>
    </location>
</feature>
<evidence type="ECO:0000313" key="2">
    <source>
        <dbReference type="EMBL" id="KAF5343417.1"/>
    </source>
</evidence>
<protein>
    <submittedName>
        <fullName evidence="2">Uncharacterized protein</fullName>
    </submittedName>
</protein>
<comment type="caution">
    <text evidence="2">The sequence shown here is derived from an EMBL/GenBank/DDBJ whole genome shotgun (WGS) entry which is preliminary data.</text>
</comment>
<evidence type="ECO:0000313" key="3">
    <source>
        <dbReference type="Proteomes" id="UP000559256"/>
    </source>
</evidence>
<dbReference type="AlphaFoldDB" id="A0A8H5CMM7"/>
<dbReference type="EMBL" id="JAACJM010000140">
    <property type="protein sequence ID" value="KAF5343417.1"/>
    <property type="molecule type" value="Genomic_DNA"/>
</dbReference>
<gene>
    <name evidence="2" type="ORF">D9758_011814</name>
</gene>
<reference evidence="2 3" key="1">
    <citation type="journal article" date="2020" name="ISME J.">
        <title>Uncovering the hidden diversity of litter-decomposition mechanisms in mushroom-forming fungi.</title>
        <authorList>
            <person name="Floudas D."/>
            <person name="Bentzer J."/>
            <person name="Ahren D."/>
            <person name="Johansson T."/>
            <person name="Persson P."/>
            <person name="Tunlid A."/>
        </authorList>
    </citation>
    <scope>NUCLEOTIDE SEQUENCE [LARGE SCALE GENOMIC DNA]</scope>
    <source>
        <strain evidence="2 3">CBS 291.85</strain>
    </source>
</reference>